<dbReference type="AlphaFoldDB" id="A0A0A9DYN1"/>
<name>A0A0A9DYN1_ARUDO</name>
<protein>
    <submittedName>
        <fullName evidence="1">Uncharacterized protein</fullName>
    </submittedName>
</protein>
<evidence type="ECO:0000313" key="1">
    <source>
        <dbReference type="EMBL" id="JAD93624.1"/>
    </source>
</evidence>
<reference evidence="1" key="2">
    <citation type="journal article" date="2015" name="Data Brief">
        <title>Shoot transcriptome of the giant reed, Arundo donax.</title>
        <authorList>
            <person name="Barrero R.A."/>
            <person name="Guerrero F.D."/>
            <person name="Moolhuijzen P."/>
            <person name="Goolsby J.A."/>
            <person name="Tidwell J."/>
            <person name="Bellgard S.E."/>
            <person name="Bellgard M.I."/>
        </authorList>
    </citation>
    <scope>NUCLEOTIDE SEQUENCE</scope>
    <source>
        <tissue evidence="1">Shoot tissue taken approximately 20 cm above the soil surface</tissue>
    </source>
</reference>
<reference evidence="1" key="1">
    <citation type="submission" date="2014-09" db="EMBL/GenBank/DDBJ databases">
        <authorList>
            <person name="Magalhaes I.L.F."/>
            <person name="Oliveira U."/>
            <person name="Santos F.R."/>
            <person name="Vidigal T.H.D.A."/>
            <person name="Brescovit A.D."/>
            <person name="Santos A.J."/>
        </authorList>
    </citation>
    <scope>NUCLEOTIDE SEQUENCE</scope>
    <source>
        <tissue evidence="1">Shoot tissue taken approximately 20 cm above the soil surface</tissue>
    </source>
</reference>
<sequence length="41" mass="4596">MGGVYSSALVILFHLRIDIPCELSRQAGCYQKWNQLKTAKG</sequence>
<organism evidence="1">
    <name type="scientific">Arundo donax</name>
    <name type="common">Giant reed</name>
    <name type="synonym">Donax arundinaceus</name>
    <dbReference type="NCBI Taxonomy" id="35708"/>
    <lineage>
        <taxon>Eukaryota</taxon>
        <taxon>Viridiplantae</taxon>
        <taxon>Streptophyta</taxon>
        <taxon>Embryophyta</taxon>
        <taxon>Tracheophyta</taxon>
        <taxon>Spermatophyta</taxon>
        <taxon>Magnoliopsida</taxon>
        <taxon>Liliopsida</taxon>
        <taxon>Poales</taxon>
        <taxon>Poaceae</taxon>
        <taxon>PACMAD clade</taxon>
        <taxon>Arundinoideae</taxon>
        <taxon>Arundineae</taxon>
        <taxon>Arundo</taxon>
    </lineage>
</organism>
<proteinExistence type="predicted"/>
<accession>A0A0A9DYN1</accession>
<dbReference type="EMBL" id="GBRH01204271">
    <property type="protein sequence ID" value="JAD93624.1"/>
    <property type="molecule type" value="Transcribed_RNA"/>
</dbReference>